<dbReference type="NCBIfam" id="NF037995">
    <property type="entry name" value="TRAP_S1"/>
    <property type="match status" value="1"/>
</dbReference>
<evidence type="ECO:0000313" key="6">
    <source>
        <dbReference type="Proteomes" id="UP000246352"/>
    </source>
</evidence>
<dbReference type="Pfam" id="PF03480">
    <property type="entry name" value="DctP"/>
    <property type="match status" value="1"/>
</dbReference>
<dbReference type="RefSeq" id="WP_110034228.1">
    <property type="nucleotide sequence ID" value="NZ_QGTR01000007.1"/>
</dbReference>
<name>A0A317PCK5_9HYPH</name>
<dbReference type="PANTHER" id="PTHR33376:SF7">
    <property type="entry name" value="C4-DICARBOXYLATE-BINDING PROTEIN DCTB"/>
    <property type="match status" value="1"/>
</dbReference>
<comment type="caution">
    <text evidence="5">The sequence shown here is derived from an EMBL/GenBank/DDBJ whole genome shotgun (WGS) entry which is preliminary data.</text>
</comment>
<gene>
    <name evidence="5" type="ORF">DFR52_10768</name>
</gene>
<dbReference type="InterPro" id="IPR038404">
    <property type="entry name" value="TRAP_DctP_sf"/>
</dbReference>
<dbReference type="PIRSF" id="PIRSF006470">
    <property type="entry name" value="DctB"/>
    <property type="match status" value="1"/>
</dbReference>
<accession>A0A317PCK5</accession>
<feature type="signal peptide" evidence="4">
    <location>
        <begin position="1"/>
        <end position="23"/>
    </location>
</feature>
<sequence length="334" mass="36194">MKNILLGAVSAAALMLGANGAMASEGCDDGEMVIKFSHVVAATGHPKGDAATMLAARVNKEMDGKACMEVFPNSTLFDDDKVLEALLLGDVQLAAPSLSKFEAYTLKYRLFDLPFLFSSLNAVDTFIQSDDGKGLLTVMEDVGYTGLGYWSSGLKQFSANKPLLLPSDANGLKFRIQTSDVAEAMIEAMGGSAQKLAFKEVYGALQTGVVDGQENSWSNIYTQKFFEVQDGVTETNHQLLAYLLVTSTEWLNGLEPEFRDQFMKIVDEVTMEANASVAATETKNRQNIIDAGGKIVELTPEQRQAWVNAMKPVWSKFEADIGQDLIDAAVASNN</sequence>
<dbReference type="InterPro" id="IPR018389">
    <property type="entry name" value="DctP_fam"/>
</dbReference>
<dbReference type="PANTHER" id="PTHR33376">
    <property type="match status" value="1"/>
</dbReference>
<evidence type="ECO:0000256" key="4">
    <source>
        <dbReference type="SAM" id="SignalP"/>
    </source>
</evidence>
<keyword evidence="2" id="KW-0813">Transport</keyword>
<reference evidence="5 6" key="1">
    <citation type="submission" date="2018-05" db="EMBL/GenBank/DDBJ databases">
        <title>Genomic Encyclopedia of Type Strains, Phase IV (KMG-IV): sequencing the most valuable type-strain genomes for metagenomic binning, comparative biology and taxonomic classification.</title>
        <authorList>
            <person name="Goeker M."/>
        </authorList>
    </citation>
    <scope>NUCLEOTIDE SEQUENCE [LARGE SCALE GENOMIC DNA]</scope>
    <source>
        <strain evidence="5 6">DSM 16791</strain>
    </source>
</reference>
<dbReference type="NCBIfam" id="TIGR00787">
    <property type="entry name" value="dctP"/>
    <property type="match status" value="1"/>
</dbReference>
<evidence type="ECO:0000256" key="3">
    <source>
        <dbReference type="ARBA" id="ARBA00022729"/>
    </source>
</evidence>
<evidence type="ECO:0000256" key="2">
    <source>
        <dbReference type="ARBA" id="ARBA00022448"/>
    </source>
</evidence>
<protein>
    <submittedName>
        <fullName evidence="5">C4-dicarboxylate-binding protein DctP</fullName>
    </submittedName>
</protein>
<dbReference type="EMBL" id="QGTR01000007">
    <property type="protein sequence ID" value="PWV97157.1"/>
    <property type="molecule type" value="Genomic_DNA"/>
</dbReference>
<proteinExistence type="inferred from homology"/>
<dbReference type="GO" id="GO:0015740">
    <property type="term" value="P:C4-dicarboxylate transport"/>
    <property type="evidence" value="ECO:0007669"/>
    <property type="project" value="TreeGrafter"/>
</dbReference>
<comment type="similarity">
    <text evidence="1">Belongs to the bacterial solute-binding protein 7 family.</text>
</comment>
<organism evidence="5 6">
    <name type="scientific">Hoeflea marina</name>
    <dbReference type="NCBI Taxonomy" id="274592"/>
    <lineage>
        <taxon>Bacteria</taxon>
        <taxon>Pseudomonadati</taxon>
        <taxon>Pseudomonadota</taxon>
        <taxon>Alphaproteobacteria</taxon>
        <taxon>Hyphomicrobiales</taxon>
        <taxon>Rhizobiaceae</taxon>
        <taxon>Hoeflea</taxon>
    </lineage>
</organism>
<feature type="chain" id="PRO_5016256781" evidence="4">
    <location>
        <begin position="24"/>
        <end position="334"/>
    </location>
</feature>
<dbReference type="OrthoDB" id="9803763at2"/>
<dbReference type="GO" id="GO:0030288">
    <property type="term" value="C:outer membrane-bounded periplasmic space"/>
    <property type="evidence" value="ECO:0007669"/>
    <property type="project" value="InterPro"/>
</dbReference>
<dbReference type="AlphaFoldDB" id="A0A317PCK5"/>
<keyword evidence="6" id="KW-1185">Reference proteome</keyword>
<evidence type="ECO:0000256" key="1">
    <source>
        <dbReference type="ARBA" id="ARBA00009023"/>
    </source>
</evidence>
<keyword evidence="3 4" id="KW-0732">Signal</keyword>
<evidence type="ECO:0000313" key="5">
    <source>
        <dbReference type="EMBL" id="PWV97157.1"/>
    </source>
</evidence>
<dbReference type="GO" id="GO:0055085">
    <property type="term" value="P:transmembrane transport"/>
    <property type="evidence" value="ECO:0007669"/>
    <property type="project" value="InterPro"/>
</dbReference>
<dbReference type="InterPro" id="IPR004682">
    <property type="entry name" value="TRAP_DctP"/>
</dbReference>
<dbReference type="Gene3D" id="3.40.190.170">
    <property type="entry name" value="Bacterial extracellular solute-binding protein, family 7"/>
    <property type="match status" value="1"/>
</dbReference>
<dbReference type="Proteomes" id="UP000246352">
    <property type="component" value="Unassembled WGS sequence"/>
</dbReference>